<dbReference type="PANTHER" id="PTHR13556">
    <property type="entry name" value="TRANSCRIPTIONAL ADAPTER 3-RELATED"/>
    <property type="match status" value="1"/>
</dbReference>
<comment type="subcellular location">
    <subcellularLocation>
        <location evidence="1">Nucleus</location>
    </subcellularLocation>
</comment>
<dbReference type="eggNOG" id="KOG4191">
    <property type="taxonomic scope" value="Eukaryota"/>
</dbReference>
<feature type="compositionally biased region" description="Basic residues" evidence="6">
    <location>
        <begin position="100"/>
        <end position="110"/>
    </location>
</feature>
<accession>D8PP04</accession>
<dbReference type="GO" id="GO:0005634">
    <property type="term" value="C:nucleus"/>
    <property type="evidence" value="ECO:0007669"/>
    <property type="project" value="UniProtKB-SubCell"/>
</dbReference>
<evidence type="ECO:0000256" key="1">
    <source>
        <dbReference type="ARBA" id="ARBA00004123"/>
    </source>
</evidence>
<gene>
    <name evidence="7" type="ORF">SCHCODRAFT_83755</name>
</gene>
<dbReference type="KEGG" id="scm:SCHCO_02501346"/>
<evidence type="ECO:0000313" key="8">
    <source>
        <dbReference type="Proteomes" id="UP000007431"/>
    </source>
</evidence>
<evidence type="ECO:0000256" key="5">
    <source>
        <dbReference type="ARBA" id="ARBA00023242"/>
    </source>
</evidence>
<proteinExistence type="inferred from homology"/>
<keyword evidence="8" id="KW-1185">Reference proteome</keyword>
<dbReference type="GeneID" id="9585851"/>
<keyword evidence="3" id="KW-0805">Transcription regulation</keyword>
<dbReference type="InterPro" id="IPR019340">
    <property type="entry name" value="Histone_AcTrfase_su3"/>
</dbReference>
<dbReference type="InParanoid" id="D8PP04"/>
<dbReference type="OrthoDB" id="1232at2759"/>
<evidence type="ECO:0000256" key="4">
    <source>
        <dbReference type="ARBA" id="ARBA00023163"/>
    </source>
</evidence>
<dbReference type="GO" id="GO:0006357">
    <property type="term" value="P:regulation of transcription by RNA polymerase II"/>
    <property type="evidence" value="ECO:0007669"/>
    <property type="project" value="TreeGrafter"/>
</dbReference>
<name>D8PP04_SCHCM</name>
<dbReference type="GO" id="GO:0003713">
    <property type="term" value="F:transcription coactivator activity"/>
    <property type="evidence" value="ECO:0007669"/>
    <property type="project" value="TreeGrafter"/>
</dbReference>
<feature type="region of interest" description="Disordered" evidence="6">
    <location>
        <begin position="94"/>
        <end position="131"/>
    </location>
</feature>
<dbReference type="RefSeq" id="XP_003037841.1">
    <property type="nucleotide sequence ID" value="XM_003037795.1"/>
</dbReference>
<dbReference type="AlphaFoldDB" id="D8PP04"/>
<dbReference type="PANTHER" id="PTHR13556:SF2">
    <property type="entry name" value="TRANSCRIPTIONAL ADAPTER 3"/>
    <property type="match status" value="1"/>
</dbReference>
<comment type="similarity">
    <text evidence="2">Belongs to the NGG1 family.</text>
</comment>
<dbReference type="Proteomes" id="UP000007431">
    <property type="component" value="Unassembled WGS sequence"/>
</dbReference>
<dbReference type="GO" id="GO:0000124">
    <property type="term" value="C:SAGA complex"/>
    <property type="evidence" value="ECO:0007669"/>
    <property type="project" value="TreeGrafter"/>
</dbReference>
<evidence type="ECO:0000313" key="7">
    <source>
        <dbReference type="EMBL" id="EFJ02939.1"/>
    </source>
</evidence>
<keyword evidence="4" id="KW-0804">Transcription</keyword>
<dbReference type="EMBL" id="GL377302">
    <property type="protein sequence ID" value="EFJ02939.1"/>
    <property type="molecule type" value="Genomic_DNA"/>
</dbReference>
<evidence type="ECO:0000256" key="2">
    <source>
        <dbReference type="ARBA" id="ARBA00005330"/>
    </source>
</evidence>
<dbReference type="VEuPathDB" id="FungiDB:SCHCODRAFT_02501346"/>
<dbReference type="HOGENOM" id="CLU_094303_0_0_1"/>
<reference evidence="7 8" key="1">
    <citation type="journal article" date="2010" name="Nat. Biotechnol.">
        <title>Genome sequence of the model mushroom Schizophyllum commune.</title>
        <authorList>
            <person name="Ohm R.A."/>
            <person name="de Jong J.F."/>
            <person name="Lugones L.G."/>
            <person name="Aerts A."/>
            <person name="Kothe E."/>
            <person name="Stajich J.E."/>
            <person name="de Vries R.P."/>
            <person name="Record E."/>
            <person name="Levasseur A."/>
            <person name="Baker S.E."/>
            <person name="Bartholomew K.A."/>
            <person name="Coutinho P.M."/>
            <person name="Erdmann S."/>
            <person name="Fowler T.J."/>
            <person name="Gathman A.C."/>
            <person name="Lombard V."/>
            <person name="Henrissat B."/>
            <person name="Knabe N."/>
            <person name="Kuees U."/>
            <person name="Lilly W.W."/>
            <person name="Lindquist E."/>
            <person name="Lucas S."/>
            <person name="Magnuson J.K."/>
            <person name="Piumi F."/>
            <person name="Raudaskoski M."/>
            <person name="Salamov A."/>
            <person name="Schmutz J."/>
            <person name="Schwarze F.W.M.R."/>
            <person name="vanKuyk P.A."/>
            <person name="Horton J.S."/>
            <person name="Grigoriev I.V."/>
            <person name="Woesten H.A.B."/>
        </authorList>
    </citation>
    <scope>NUCLEOTIDE SEQUENCE [LARGE SCALE GENOMIC DNA]</scope>
    <source>
        <strain evidence="8">H4-8 / FGSC 9210</strain>
    </source>
</reference>
<dbReference type="Pfam" id="PF10198">
    <property type="entry name" value="Ada3"/>
    <property type="match status" value="1"/>
</dbReference>
<evidence type="ECO:0000256" key="3">
    <source>
        <dbReference type="ARBA" id="ARBA00023015"/>
    </source>
</evidence>
<evidence type="ECO:0000256" key="6">
    <source>
        <dbReference type="SAM" id="MobiDB-lite"/>
    </source>
</evidence>
<protein>
    <submittedName>
        <fullName evidence="7">Uncharacterized protein</fullName>
    </submittedName>
</protein>
<keyword evidence="5" id="KW-0539">Nucleus</keyword>
<sequence>MNVKDLEGRVKDTMRWHGLLEDTPNYADRTDDPIATALRHAQAELRVVSATNKARKARLAAIARDRLAYQEYLDVRDSLDRSINGLYTRYQRRDINRTSEKRKKDHKRKSVPKDEEPEEPSQCPAALGLGPDENNTLFVNKQLAELVRTRREWVDQVGAIFEEKDAEQPGRIHGIPQESVFADMEDEIAAFMVEPPKQPSAKS</sequence>
<organism evidence="8">
    <name type="scientific">Schizophyllum commune (strain H4-8 / FGSC 9210)</name>
    <name type="common">Split gill fungus</name>
    <dbReference type="NCBI Taxonomy" id="578458"/>
    <lineage>
        <taxon>Eukaryota</taxon>
        <taxon>Fungi</taxon>
        <taxon>Dikarya</taxon>
        <taxon>Basidiomycota</taxon>
        <taxon>Agaricomycotina</taxon>
        <taxon>Agaricomycetes</taxon>
        <taxon>Agaricomycetidae</taxon>
        <taxon>Agaricales</taxon>
        <taxon>Schizophyllaceae</taxon>
        <taxon>Schizophyllum</taxon>
    </lineage>
</organism>
<dbReference type="STRING" id="578458.D8PP04"/>